<keyword evidence="2 3" id="KW-0786">Thiamine pyrophosphate</keyword>
<evidence type="ECO:0000313" key="7">
    <source>
        <dbReference type="EMBL" id="MCL1127703.1"/>
    </source>
</evidence>
<dbReference type="InterPro" id="IPR045229">
    <property type="entry name" value="TPP_enz"/>
</dbReference>
<gene>
    <name evidence="7" type="primary">iolD</name>
    <name evidence="7" type="ORF">L2764_25320</name>
</gene>
<comment type="similarity">
    <text evidence="1 3">Belongs to the TPP enzyme family.</text>
</comment>
<keyword evidence="8" id="KW-1185">Reference proteome</keyword>
<dbReference type="InterPro" id="IPR012000">
    <property type="entry name" value="Thiamin_PyroP_enz_cen_dom"/>
</dbReference>
<dbReference type="SUPFAM" id="SSF52467">
    <property type="entry name" value="DHS-like NAD/FAD-binding domain"/>
    <property type="match status" value="1"/>
</dbReference>
<dbReference type="SUPFAM" id="SSF52518">
    <property type="entry name" value="Thiamin diphosphate-binding fold (THDP-binding)"/>
    <property type="match status" value="2"/>
</dbReference>
<dbReference type="InterPro" id="IPR012001">
    <property type="entry name" value="Thiamin_PyroP_enz_TPP-bd_dom"/>
</dbReference>
<reference evidence="7 8" key="1">
    <citation type="submission" date="2022-01" db="EMBL/GenBank/DDBJ databases">
        <title>Whole genome-based taxonomy of the Shewanellaceae.</title>
        <authorList>
            <person name="Martin-Rodriguez A.J."/>
        </authorList>
    </citation>
    <scope>NUCLEOTIDE SEQUENCE [LARGE SCALE GENOMIC DNA]</scope>
    <source>
        <strain evidence="7 8">DSM 17177</strain>
    </source>
</reference>
<dbReference type="Proteomes" id="UP001203423">
    <property type="component" value="Unassembled WGS sequence"/>
</dbReference>
<evidence type="ECO:0000259" key="5">
    <source>
        <dbReference type="Pfam" id="PF02775"/>
    </source>
</evidence>
<dbReference type="GO" id="GO:0102481">
    <property type="term" value="F:3D-(3,5/4)-trihydroxycyclohexane-1,2-dione hydrolase activity"/>
    <property type="evidence" value="ECO:0007669"/>
    <property type="project" value="UniProtKB-EC"/>
</dbReference>
<dbReference type="Pfam" id="PF02776">
    <property type="entry name" value="TPP_enzyme_N"/>
    <property type="match status" value="1"/>
</dbReference>
<evidence type="ECO:0000256" key="2">
    <source>
        <dbReference type="ARBA" id="ARBA00023052"/>
    </source>
</evidence>
<organism evidence="7 8">
    <name type="scientific">Shewanella surugensis</name>
    <dbReference type="NCBI Taxonomy" id="212020"/>
    <lineage>
        <taxon>Bacteria</taxon>
        <taxon>Pseudomonadati</taxon>
        <taxon>Pseudomonadota</taxon>
        <taxon>Gammaproteobacteria</taxon>
        <taxon>Alteromonadales</taxon>
        <taxon>Shewanellaceae</taxon>
        <taxon>Shewanella</taxon>
    </lineage>
</organism>
<accession>A0ABT0LJ40</accession>
<dbReference type="PANTHER" id="PTHR18968">
    <property type="entry name" value="THIAMINE PYROPHOSPHATE ENZYMES"/>
    <property type="match status" value="1"/>
</dbReference>
<dbReference type="InterPro" id="IPR029061">
    <property type="entry name" value="THDP-binding"/>
</dbReference>
<protein>
    <submittedName>
        <fullName evidence="7">3D-(3,5/4)-trihydroxycyclohexane-1,2-dione acylhydrolase (Decyclizing)</fullName>
        <ecNumber evidence="7">3.7.1.22</ecNumber>
    </submittedName>
</protein>
<dbReference type="CDD" id="cd07035">
    <property type="entry name" value="TPP_PYR_POX_like"/>
    <property type="match status" value="1"/>
</dbReference>
<dbReference type="RefSeq" id="WP_248943140.1">
    <property type="nucleotide sequence ID" value="NZ_JAKIKS010000196.1"/>
</dbReference>
<dbReference type="NCBIfam" id="TIGR04377">
    <property type="entry name" value="myo_inos_iolD"/>
    <property type="match status" value="1"/>
</dbReference>
<dbReference type="Pfam" id="PF02775">
    <property type="entry name" value="TPP_enzyme_C"/>
    <property type="match status" value="1"/>
</dbReference>
<name>A0ABT0LJ40_9GAMM</name>
<dbReference type="InterPro" id="IPR030817">
    <property type="entry name" value="Myo_inos_IolD"/>
</dbReference>
<evidence type="ECO:0000256" key="1">
    <source>
        <dbReference type="ARBA" id="ARBA00007812"/>
    </source>
</evidence>
<dbReference type="InterPro" id="IPR029035">
    <property type="entry name" value="DHS-like_NAD/FAD-binding_dom"/>
</dbReference>
<keyword evidence="7" id="KW-0378">Hydrolase</keyword>
<feature type="domain" description="Thiamine pyrophosphate enzyme N-terminal TPP-binding" evidence="6">
    <location>
        <begin position="57"/>
        <end position="133"/>
    </location>
</feature>
<evidence type="ECO:0000313" key="8">
    <source>
        <dbReference type="Proteomes" id="UP001203423"/>
    </source>
</evidence>
<dbReference type="InterPro" id="IPR011766">
    <property type="entry name" value="TPP_enzyme_TPP-bd"/>
</dbReference>
<evidence type="ECO:0000259" key="4">
    <source>
        <dbReference type="Pfam" id="PF00205"/>
    </source>
</evidence>
<evidence type="ECO:0000256" key="3">
    <source>
        <dbReference type="RuleBase" id="RU362132"/>
    </source>
</evidence>
<dbReference type="Gene3D" id="3.40.50.1220">
    <property type="entry name" value="TPP-binding domain"/>
    <property type="match status" value="1"/>
</dbReference>
<dbReference type="EMBL" id="JAKIKS010000196">
    <property type="protein sequence ID" value="MCL1127703.1"/>
    <property type="molecule type" value="Genomic_DNA"/>
</dbReference>
<feature type="domain" description="Thiamine pyrophosphate enzyme central" evidence="4">
    <location>
        <begin position="220"/>
        <end position="354"/>
    </location>
</feature>
<dbReference type="EC" id="3.7.1.22" evidence="7"/>
<comment type="caution">
    <text evidence="7">The sequence shown here is derived from an EMBL/GenBank/DDBJ whole genome shotgun (WGS) entry which is preliminary data.</text>
</comment>
<dbReference type="Pfam" id="PF00205">
    <property type="entry name" value="TPP_enzyme_M"/>
    <property type="match status" value="1"/>
</dbReference>
<dbReference type="PANTHER" id="PTHR18968:SF9">
    <property type="entry name" value="3D-(3,5_4)-TRIHYDROXYCYCLOHEXANE-1,2-DIONE HYDROLASE"/>
    <property type="match status" value="1"/>
</dbReference>
<proteinExistence type="inferred from homology"/>
<feature type="domain" description="Thiamine pyrophosphate enzyme TPP-binding" evidence="5">
    <location>
        <begin position="429"/>
        <end position="576"/>
    </location>
</feature>
<sequence length="624" mass="68018">MNKTIHLTVAEALAKYLAAQKIEINGKIEQLFGAAFAIFGHGNVTCFGQQLKNISDKIPTWRGQNEQSMAIAAIAYAKANQRRRIGIATSSIGPGATNMLTAAGVAHTNRLPLLLISGDAYVSRLPDPVLQQPVNFDDPSITAIDAFKPLTRYWDRIISPSQLMHTLPQALDVLLDPAMCGPVFLGLPQDIQGVAYYFPTVFFTDKIHRIRRPEPEVWALEEAKSLLLQAKKPLIISGGGVHYSLATDELAEMAIKHNIPVVETIAGRATMLQDTPLNAGPIGVTGSDSANHMANEADVILAIGTRLQDFTTGSWTVFKHPDMKLISINVGRFDAIKHQSFPILGDAKICMAKLSVLLGDWRSSKLWSDKAKKESDDWKDLVHRRTHPQAGGLLPSLSSYAEVIGKLNHLMEQGDTVLTAAGGLPAELAMNWQSYQIGKFDIDFGYSCMGYEIAGGWGAKMANPNKEVIVLVGDGSYLMQNSDIYSSVLTGHKMIVVVCDNGGFAVINKLQQNTGNESFNNLLADCRRPEGKVARVDFAKHAEAQGAISEKLTSIIEFDAAFARAKAADRTYVIVVDIDPVSPAAWSQCDCWWEVGLPEVTHSKEAAKKVSDWEAGRSAQRRGV</sequence>
<dbReference type="Gene3D" id="3.40.50.970">
    <property type="match status" value="2"/>
</dbReference>
<evidence type="ECO:0000259" key="6">
    <source>
        <dbReference type="Pfam" id="PF02776"/>
    </source>
</evidence>